<evidence type="ECO:0000256" key="3">
    <source>
        <dbReference type="ARBA" id="ARBA00023163"/>
    </source>
</evidence>
<keyword evidence="4" id="KW-0539">Nucleus</keyword>
<evidence type="ECO:0000256" key="4">
    <source>
        <dbReference type="ARBA" id="ARBA00023242"/>
    </source>
</evidence>
<protein>
    <submittedName>
        <fullName evidence="6">Uncharacterized protein</fullName>
    </submittedName>
</protein>
<keyword evidence="2" id="KW-0805">Transcription regulation</keyword>
<evidence type="ECO:0000313" key="7">
    <source>
        <dbReference type="Proteomes" id="UP000823775"/>
    </source>
</evidence>
<dbReference type="InterPro" id="IPR036638">
    <property type="entry name" value="HLH_DNA-bd_sf"/>
</dbReference>
<organism evidence="6 7">
    <name type="scientific">Datura stramonium</name>
    <name type="common">Jimsonweed</name>
    <name type="synonym">Common thornapple</name>
    <dbReference type="NCBI Taxonomy" id="4076"/>
    <lineage>
        <taxon>Eukaryota</taxon>
        <taxon>Viridiplantae</taxon>
        <taxon>Streptophyta</taxon>
        <taxon>Embryophyta</taxon>
        <taxon>Tracheophyta</taxon>
        <taxon>Spermatophyta</taxon>
        <taxon>Magnoliopsida</taxon>
        <taxon>eudicotyledons</taxon>
        <taxon>Gunneridae</taxon>
        <taxon>Pentapetalae</taxon>
        <taxon>asterids</taxon>
        <taxon>lamiids</taxon>
        <taxon>Solanales</taxon>
        <taxon>Solanaceae</taxon>
        <taxon>Solanoideae</taxon>
        <taxon>Datureae</taxon>
        <taxon>Datura</taxon>
    </lineage>
</organism>
<dbReference type="PANTHER" id="PTHR31945">
    <property type="entry name" value="TRANSCRIPTION FACTOR SCREAM2-RELATED"/>
    <property type="match status" value="1"/>
</dbReference>
<evidence type="ECO:0000256" key="2">
    <source>
        <dbReference type="ARBA" id="ARBA00023015"/>
    </source>
</evidence>
<accession>A0ABS8SWC1</accession>
<comment type="caution">
    <text evidence="6">The sequence shown here is derived from an EMBL/GenBank/DDBJ whole genome shotgun (WGS) entry which is preliminary data.</text>
</comment>
<dbReference type="Gene3D" id="4.10.280.10">
    <property type="entry name" value="Helix-loop-helix DNA-binding domain"/>
    <property type="match status" value="1"/>
</dbReference>
<comment type="subcellular location">
    <subcellularLocation>
        <location evidence="1">Nucleus</location>
    </subcellularLocation>
</comment>
<evidence type="ECO:0000313" key="6">
    <source>
        <dbReference type="EMBL" id="MCD7463317.1"/>
    </source>
</evidence>
<feature type="compositionally biased region" description="Polar residues" evidence="5">
    <location>
        <begin position="135"/>
        <end position="157"/>
    </location>
</feature>
<reference evidence="6 7" key="1">
    <citation type="journal article" date="2021" name="BMC Genomics">
        <title>Datura genome reveals duplications of psychoactive alkaloid biosynthetic genes and high mutation rate following tissue culture.</title>
        <authorList>
            <person name="Rajewski A."/>
            <person name="Carter-House D."/>
            <person name="Stajich J."/>
            <person name="Litt A."/>
        </authorList>
    </citation>
    <scope>NUCLEOTIDE SEQUENCE [LARGE SCALE GENOMIC DNA]</scope>
    <source>
        <strain evidence="6">AR-01</strain>
    </source>
</reference>
<evidence type="ECO:0000256" key="5">
    <source>
        <dbReference type="SAM" id="MobiDB-lite"/>
    </source>
</evidence>
<name>A0ABS8SWC1_DATST</name>
<sequence length="346" mass="38269">MDRALVWLRPPQADSKNWEYCVVWKLGDDPSRFIEWMGCCCSGANGVDVNVKKENGGKQKFTALCRDIEVQHPIRTKACEALAHFPLSISLYSGYVSVLEFDLLLELKGTLVFIPVAGGLVELYNSKLQQSFSTGANPSIQGSSTGSIPSNELSSHSPSDHLSRNVPLSQCTEEYFEHTELQCSGNLSRMEGAAFPWKEENYIIAVPNISKMDKVAILGDAIDYINETARKVKLYETELNEIEAEVTNNETPEMSKGQVEVNQIGAREFLLKVSGSHKPGGYSQLMEAMNYLGLEIVNVSFTSSGGEILSVFIAEVNNVDRVVDAQLRSSLIELTSLNIYLFLSHI</sequence>
<keyword evidence="7" id="KW-1185">Reference proteome</keyword>
<proteinExistence type="predicted"/>
<dbReference type="EMBL" id="JACEIK010000877">
    <property type="protein sequence ID" value="MCD7463317.1"/>
    <property type="molecule type" value="Genomic_DNA"/>
</dbReference>
<dbReference type="SUPFAM" id="SSF47459">
    <property type="entry name" value="HLH, helix-loop-helix DNA-binding domain"/>
    <property type="match status" value="1"/>
</dbReference>
<gene>
    <name evidence="6" type="ORF">HAX54_050327</name>
</gene>
<feature type="region of interest" description="Disordered" evidence="5">
    <location>
        <begin position="135"/>
        <end position="164"/>
    </location>
</feature>
<keyword evidence="3" id="KW-0804">Transcription</keyword>
<dbReference type="Proteomes" id="UP000823775">
    <property type="component" value="Unassembled WGS sequence"/>
</dbReference>
<dbReference type="PANTHER" id="PTHR31945:SF63">
    <property type="entry name" value="TRANSCRIPTION FACTOR BHLH90"/>
    <property type="match status" value="1"/>
</dbReference>
<evidence type="ECO:0000256" key="1">
    <source>
        <dbReference type="ARBA" id="ARBA00004123"/>
    </source>
</evidence>
<dbReference type="InterPro" id="IPR051358">
    <property type="entry name" value="TF_AMS/ICE1/BHLH6-like"/>
</dbReference>